<protein>
    <recommendedName>
        <fullName evidence="2">Membrane protein 6-pyruvoyl-tetrahydropterin synthase-related domain-containing protein</fullName>
    </recommendedName>
</protein>
<feature type="transmembrane region" description="Helical" evidence="1">
    <location>
        <begin position="350"/>
        <end position="369"/>
    </location>
</feature>
<feature type="transmembrane region" description="Helical" evidence="1">
    <location>
        <begin position="195"/>
        <end position="214"/>
    </location>
</feature>
<dbReference type="AlphaFoldDB" id="A0A0G1Y9U9"/>
<feature type="transmembrane region" description="Helical" evidence="1">
    <location>
        <begin position="98"/>
        <end position="123"/>
    </location>
</feature>
<proteinExistence type="predicted"/>
<dbReference type="Proteomes" id="UP000034588">
    <property type="component" value="Unassembled WGS sequence"/>
</dbReference>
<feature type="transmembrane region" description="Helical" evidence="1">
    <location>
        <begin position="135"/>
        <end position="153"/>
    </location>
</feature>
<comment type="caution">
    <text evidence="3">The sequence shown here is derived from an EMBL/GenBank/DDBJ whole genome shotgun (WGS) entry which is preliminary data.</text>
</comment>
<sequence>MVVLLISYVIVRPLLSAGYFPMHDDTQVARVVVMGRALREGQFPVRWVSDLGYGYGYPIFNFYGPLPYYVGGAIHAAGVSGLVATKIMMALGLVLAGVTMYLALSHMVGVSAGMVGAALYMFAPYHAVQAYVRGAVGEYWALVFLPLILWGFWRKNILVGALGIAGLVVSHTILGYAGMVFVLFAFLATKMQKQVLMLILLGLGLSAFFWLPAITEMKYTNVSSQVSATSDFRDHFVCLPQLWNSFWGYGGSAKGCLDGLSFKLGKVHLLLALIGLVAAFKKHKYFMFAGASIFLLSVFFMLPISVRAWEFIPLFAYIQYPWRFLAFALFGVSLIGSVAFSFVRQPILRWLTVLTGIGILLFVEAKRFMPQYTYERAAGDFETDSDIRFRASQISDEYLLPAVPRPAKEEEIFRDTIPRSDNYILGMEQDTDTYKKFTMRSGTDNTIVVRIAYFPGWHYIVNENVVYPKLENGFPELSVPAGFSVVRMQFRDTPVRTVGNFISMVSLGIYIYLYDRKNKKPVS</sequence>
<feature type="transmembrane region" description="Helical" evidence="1">
    <location>
        <begin position="159"/>
        <end position="188"/>
    </location>
</feature>
<evidence type="ECO:0000313" key="4">
    <source>
        <dbReference type="Proteomes" id="UP000034588"/>
    </source>
</evidence>
<feature type="transmembrane region" description="Helical" evidence="1">
    <location>
        <begin position="497"/>
        <end position="514"/>
    </location>
</feature>
<keyword evidence="1" id="KW-0472">Membrane</keyword>
<accession>A0A0G1Y9U9</accession>
<organism evidence="3 4">
    <name type="scientific">Candidatus Gottesmanbacteria bacterium GW2011_GWB1_49_7</name>
    <dbReference type="NCBI Taxonomy" id="1618448"/>
    <lineage>
        <taxon>Bacteria</taxon>
        <taxon>Candidatus Gottesmaniibacteriota</taxon>
    </lineage>
</organism>
<feature type="transmembrane region" description="Helical" evidence="1">
    <location>
        <begin position="285"/>
        <end position="304"/>
    </location>
</feature>
<keyword evidence="1" id="KW-1133">Transmembrane helix</keyword>
<dbReference type="EMBL" id="LCQD01000014">
    <property type="protein sequence ID" value="KKW11672.1"/>
    <property type="molecule type" value="Genomic_DNA"/>
</dbReference>
<evidence type="ECO:0000256" key="1">
    <source>
        <dbReference type="SAM" id="Phobius"/>
    </source>
</evidence>
<dbReference type="Pfam" id="PF10131">
    <property type="entry name" value="PTPS_related"/>
    <property type="match status" value="1"/>
</dbReference>
<evidence type="ECO:0000313" key="3">
    <source>
        <dbReference type="EMBL" id="KKW11672.1"/>
    </source>
</evidence>
<feature type="domain" description="Membrane protein 6-pyruvoyl-tetrahydropterin synthase-related" evidence="2">
    <location>
        <begin position="60"/>
        <end position="341"/>
    </location>
</feature>
<feature type="transmembrane region" description="Helical" evidence="1">
    <location>
        <begin position="324"/>
        <end position="343"/>
    </location>
</feature>
<gene>
    <name evidence="3" type="ORF">UY48_C0014G0009</name>
</gene>
<evidence type="ECO:0000259" key="2">
    <source>
        <dbReference type="Pfam" id="PF10131"/>
    </source>
</evidence>
<reference evidence="3 4" key="1">
    <citation type="journal article" date="2015" name="Nature">
        <title>rRNA introns, odd ribosomes, and small enigmatic genomes across a large radiation of phyla.</title>
        <authorList>
            <person name="Brown C.T."/>
            <person name="Hug L.A."/>
            <person name="Thomas B.C."/>
            <person name="Sharon I."/>
            <person name="Castelle C.J."/>
            <person name="Singh A."/>
            <person name="Wilkins M.J."/>
            <person name="Williams K.H."/>
            <person name="Banfield J.F."/>
        </authorList>
    </citation>
    <scope>NUCLEOTIDE SEQUENCE [LARGE SCALE GENOMIC DNA]</scope>
</reference>
<keyword evidence="1" id="KW-0812">Transmembrane</keyword>
<dbReference type="InterPro" id="IPR018776">
    <property type="entry name" value="Membrane_prot_PTPS-rel_domain"/>
</dbReference>
<name>A0A0G1Y9U9_9BACT</name>